<evidence type="ECO:0000256" key="1">
    <source>
        <dbReference type="ARBA" id="ARBA00022490"/>
    </source>
</evidence>
<dbReference type="EMBL" id="CP001631">
    <property type="protein sequence ID" value="ACU54401.1"/>
    <property type="molecule type" value="Genomic_DNA"/>
</dbReference>
<sequence length="117" mass="12493">MLVLARKLGQSIVIGDDIVVTVLAIDPYGGVRLGIVAPRDVRIVRDELLKAIATENEAAARSATTAGLEGVAEPRRNRHELSRLESRVSQPEPDRDGEGPRCTQGSRASTSPGAVLR</sequence>
<dbReference type="InterPro" id="IPR003751">
    <property type="entry name" value="CsrA"/>
</dbReference>
<evidence type="ECO:0000256" key="2">
    <source>
        <dbReference type="ARBA" id="ARBA00022845"/>
    </source>
</evidence>
<evidence type="ECO:0000313" key="7">
    <source>
        <dbReference type="Proteomes" id="UP000000771"/>
    </source>
</evidence>
<dbReference type="GO" id="GO:0045947">
    <property type="term" value="P:negative regulation of translational initiation"/>
    <property type="evidence" value="ECO:0007669"/>
    <property type="project" value="UniProtKB-UniRule"/>
</dbReference>
<dbReference type="RefSeq" id="WP_015798883.1">
    <property type="nucleotide sequence ID" value="NC_013124.1"/>
</dbReference>
<proteinExistence type="inferred from homology"/>
<comment type="function">
    <text evidence="4">A translational regulator that binds mRNA to regulate translation initiation and/or mRNA stability. Usually binds in the 5'-UTR at or near the Shine-Dalgarno sequence preventing ribosome-binding, thus repressing translation. Its main target seems to be the major flagellin gene, while its function is anatagonized by FliW.</text>
</comment>
<keyword evidence="3 4" id="KW-0694">RNA-binding</keyword>
<evidence type="ECO:0000256" key="5">
    <source>
        <dbReference type="SAM" id="MobiDB-lite"/>
    </source>
</evidence>
<dbReference type="Gene3D" id="2.60.40.4380">
    <property type="entry name" value="Translational regulator CsrA"/>
    <property type="match status" value="1"/>
</dbReference>
<dbReference type="GO" id="GO:1902208">
    <property type="term" value="P:regulation of bacterial-type flagellum assembly"/>
    <property type="evidence" value="ECO:0007669"/>
    <property type="project" value="UniProtKB-UniRule"/>
</dbReference>
<keyword evidence="7" id="KW-1185">Reference proteome</keyword>
<dbReference type="STRING" id="525909.Afer_1478"/>
<dbReference type="GO" id="GO:0005829">
    <property type="term" value="C:cytosol"/>
    <property type="evidence" value="ECO:0007669"/>
    <property type="project" value="TreeGrafter"/>
</dbReference>
<reference evidence="6 7" key="1">
    <citation type="journal article" date="2009" name="Stand. Genomic Sci.">
        <title>Complete genome sequence of Acidimicrobium ferrooxidans type strain (ICP).</title>
        <authorList>
            <person name="Clum A."/>
            <person name="Nolan M."/>
            <person name="Lang E."/>
            <person name="Glavina Del Rio T."/>
            <person name="Tice H."/>
            <person name="Copeland A."/>
            <person name="Cheng J.F."/>
            <person name="Lucas S."/>
            <person name="Chen F."/>
            <person name="Bruce D."/>
            <person name="Goodwin L."/>
            <person name="Pitluck S."/>
            <person name="Ivanova N."/>
            <person name="Mavrommatis K."/>
            <person name="Mikhailova N."/>
            <person name="Pati A."/>
            <person name="Chen A."/>
            <person name="Palaniappan K."/>
            <person name="Goker M."/>
            <person name="Spring S."/>
            <person name="Land M."/>
            <person name="Hauser L."/>
            <person name="Chang Y.J."/>
            <person name="Jeffries C.C."/>
            <person name="Chain P."/>
            <person name="Bristow J."/>
            <person name="Eisen J.A."/>
            <person name="Markowitz V."/>
            <person name="Hugenholtz P."/>
            <person name="Kyrpides N.C."/>
            <person name="Klenk H.P."/>
            <person name="Lapidus A."/>
        </authorList>
    </citation>
    <scope>NUCLEOTIDE SEQUENCE [LARGE SCALE GENOMIC DNA]</scope>
    <source>
        <strain evidence="7">DSM 10331 / JCM 15462 / NBRC 103882 / ICP</strain>
    </source>
</reference>
<organism evidence="6 7">
    <name type="scientific">Acidimicrobium ferrooxidans (strain DSM 10331 / JCM 15462 / NBRC 103882 / ICP)</name>
    <dbReference type="NCBI Taxonomy" id="525909"/>
    <lineage>
        <taxon>Bacteria</taxon>
        <taxon>Bacillati</taxon>
        <taxon>Actinomycetota</taxon>
        <taxon>Acidimicrobiia</taxon>
        <taxon>Acidimicrobiales</taxon>
        <taxon>Acidimicrobiaceae</taxon>
        <taxon>Acidimicrobium</taxon>
    </lineage>
</organism>
<dbReference type="SUPFAM" id="SSF117130">
    <property type="entry name" value="CsrA-like"/>
    <property type="match status" value="1"/>
</dbReference>
<accession>C7M093</accession>
<dbReference type="HAMAP" id="MF_00167">
    <property type="entry name" value="CsrA"/>
    <property type="match status" value="1"/>
</dbReference>
<name>C7M093_ACIFD</name>
<dbReference type="OrthoDB" id="9809061at2"/>
<evidence type="ECO:0000256" key="3">
    <source>
        <dbReference type="ARBA" id="ARBA00022884"/>
    </source>
</evidence>
<comment type="similarity">
    <text evidence="4">Belongs to the CsrA/RsmA family.</text>
</comment>
<dbReference type="HOGENOM" id="CLU_2079623_0_0_11"/>
<protein>
    <recommendedName>
        <fullName evidence="4">Translational regulator CsrA</fullName>
    </recommendedName>
</protein>
<keyword evidence="1 4" id="KW-0963">Cytoplasm</keyword>
<dbReference type="eggNOG" id="COG1551">
    <property type="taxonomic scope" value="Bacteria"/>
</dbReference>
<dbReference type="Pfam" id="PF02599">
    <property type="entry name" value="CsrA"/>
    <property type="match status" value="1"/>
</dbReference>
<evidence type="ECO:0000256" key="4">
    <source>
        <dbReference type="HAMAP-Rule" id="MF_00167"/>
    </source>
</evidence>
<dbReference type="Proteomes" id="UP000000771">
    <property type="component" value="Chromosome"/>
</dbReference>
<dbReference type="GO" id="GO:0044781">
    <property type="term" value="P:bacterial-type flagellum organization"/>
    <property type="evidence" value="ECO:0007669"/>
    <property type="project" value="UniProtKB-KW"/>
</dbReference>
<dbReference type="AlphaFoldDB" id="C7M093"/>
<dbReference type="GO" id="GO:0048027">
    <property type="term" value="F:mRNA 5'-UTR binding"/>
    <property type="evidence" value="ECO:0007669"/>
    <property type="project" value="UniProtKB-UniRule"/>
</dbReference>
<evidence type="ECO:0000313" key="6">
    <source>
        <dbReference type="EMBL" id="ACU54401.1"/>
    </source>
</evidence>
<feature type="compositionally biased region" description="Basic and acidic residues" evidence="5">
    <location>
        <begin position="72"/>
        <end position="99"/>
    </location>
</feature>
<dbReference type="PANTHER" id="PTHR34984">
    <property type="entry name" value="CARBON STORAGE REGULATOR"/>
    <property type="match status" value="1"/>
</dbReference>
<feature type="compositionally biased region" description="Polar residues" evidence="5">
    <location>
        <begin position="103"/>
        <end position="117"/>
    </location>
</feature>
<dbReference type="GO" id="GO:0006402">
    <property type="term" value="P:mRNA catabolic process"/>
    <property type="evidence" value="ECO:0007669"/>
    <property type="project" value="InterPro"/>
</dbReference>
<dbReference type="KEGG" id="afo:Afer_1478"/>
<dbReference type="InterPro" id="IPR036107">
    <property type="entry name" value="CsrA_sf"/>
</dbReference>
<comment type="subcellular location">
    <subcellularLocation>
        <location evidence="4">Cytoplasm</location>
    </subcellularLocation>
</comment>
<gene>
    <name evidence="4" type="primary">csrA</name>
    <name evidence="6" type="ordered locus">Afer_1478</name>
</gene>
<dbReference type="PANTHER" id="PTHR34984:SF1">
    <property type="entry name" value="CARBON STORAGE REGULATOR"/>
    <property type="match status" value="1"/>
</dbReference>
<feature type="region of interest" description="Disordered" evidence="5">
    <location>
        <begin position="58"/>
        <end position="117"/>
    </location>
</feature>
<comment type="subunit">
    <text evidence="4">Homodimer; the beta-strands of each monomer intercalate to form a hydrophobic core, while the alpha-helices form wings that extend away from the core.</text>
</comment>
<keyword evidence="2 4" id="KW-0810">Translation regulation</keyword>
<keyword evidence="4" id="KW-1005">Bacterial flagellum biogenesis</keyword>
<keyword evidence="4" id="KW-0678">Repressor</keyword>
<dbReference type="GO" id="GO:0006109">
    <property type="term" value="P:regulation of carbohydrate metabolic process"/>
    <property type="evidence" value="ECO:0007669"/>
    <property type="project" value="InterPro"/>
</dbReference>